<sequence length="304" mass="33277">MIDVIREGERISGVIVASKSGLFAILADVVIDCTGDGDIAALAGAEYAFGDSANCAQPMTMMFRVGGLRHDHPAGWSAEWYDTLKKRIPEQKLLEQIPYNCPAVIPLPRPGEAMIQWTHIHRHSGIDADSLTAATLEGRRQVCFILDMVFPKIRDVLGDLYLLELPAVLGVRETRRIIGDYTVSSEDIRNERRFPDAVCHVRNGIDIHTPGSVEQEIVHHAGFDIPLRSLFVKGFDNLMTAGRCISGSFRAHAAYRVTGNCLKIGESAGNAAAGAITAGLPLRKWAAQNKSVPETTHNNRERGK</sequence>
<keyword evidence="4" id="KW-0408">Iron</keyword>
<dbReference type="GO" id="GO:0046872">
    <property type="term" value="F:metal ion binding"/>
    <property type="evidence" value="ECO:0007669"/>
    <property type="project" value="UniProtKB-KW"/>
</dbReference>
<protein>
    <recommendedName>
        <fullName evidence="7">FAD dependent oxidoreductase</fullName>
    </recommendedName>
</protein>
<dbReference type="PANTHER" id="PTHR43498">
    <property type="entry name" value="FERREDOXIN:COB-COM HETERODISULFIDE REDUCTASE SUBUNIT A"/>
    <property type="match status" value="1"/>
</dbReference>
<dbReference type="InterPro" id="IPR036188">
    <property type="entry name" value="FAD/NAD-bd_sf"/>
</dbReference>
<evidence type="ECO:0000256" key="1">
    <source>
        <dbReference type="ARBA" id="ARBA00022485"/>
    </source>
</evidence>
<evidence type="ECO:0000256" key="2">
    <source>
        <dbReference type="ARBA" id="ARBA00022723"/>
    </source>
</evidence>
<keyword evidence="2" id="KW-0479">Metal-binding</keyword>
<proteinExistence type="predicted"/>
<dbReference type="InterPro" id="IPR039650">
    <property type="entry name" value="HdrA-like"/>
</dbReference>
<evidence type="ECO:0000256" key="5">
    <source>
        <dbReference type="ARBA" id="ARBA00023014"/>
    </source>
</evidence>
<evidence type="ECO:0000256" key="4">
    <source>
        <dbReference type="ARBA" id="ARBA00023004"/>
    </source>
</evidence>
<accession>A0A645ENG4</accession>
<dbReference type="GO" id="GO:0051539">
    <property type="term" value="F:4 iron, 4 sulfur cluster binding"/>
    <property type="evidence" value="ECO:0007669"/>
    <property type="project" value="UniProtKB-KW"/>
</dbReference>
<gene>
    <name evidence="6" type="ORF">SDC9_150121</name>
</gene>
<evidence type="ECO:0008006" key="7">
    <source>
        <dbReference type="Google" id="ProtNLM"/>
    </source>
</evidence>
<reference evidence="6" key="1">
    <citation type="submission" date="2019-08" db="EMBL/GenBank/DDBJ databases">
        <authorList>
            <person name="Kucharzyk K."/>
            <person name="Murdoch R.W."/>
            <person name="Higgins S."/>
            <person name="Loffler F."/>
        </authorList>
    </citation>
    <scope>NUCLEOTIDE SEQUENCE</scope>
</reference>
<dbReference type="AlphaFoldDB" id="A0A645ENG4"/>
<dbReference type="SUPFAM" id="SSF51905">
    <property type="entry name" value="FAD/NAD(P)-binding domain"/>
    <property type="match status" value="1"/>
</dbReference>
<dbReference type="PANTHER" id="PTHR43498:SF1">
    <property type="entry name" value="COB--COM HETERODISULFIDE REDUCTASE IRON-SULFUR SUBUNIT A"/>
    <property type="match status" value="1"/>
</dbReference>
<comment type="caution">
    <text evidence="6">The sequence shown here is derived from an EMBL/GenBank/DDBJ whole genome shotgun (WGS) entry which is preliminary data.</text>
</comment>
<dbReference type="EMBL" id="VSSQ01048856">
    <property type="protein sequence ID" value="MPN02900.1"/>
    <property type="molecule type" value="Genomic_DNA"/>
</dbReference>
<evidence type="ECO:0000256" key="3">
    <source>
        <dbReference type="ARBA" id="ARBA00023002"/>
    </source>
</evidence>
<keyword evidence="1" id="KW-0004">4Fe-4S</keyword>
<dbReference type="Pfam" id="PF12831">
    <property type="entry name" value="FAD_oxidored"/>
    <property type="match status" value="1"/>
</dbReference>
<name>A0A645ENG4_9ZZZZ</name>
<keyword evidence="3" id="KW-0560">Oxidoreductase</keyword>
<evidence type="ECO:0000313" key="6">
    <source>
        <dbReference type="EMBL" id="MPN02900.1"/>
    </source>
</evidence>
<keyword evidence="5" id="KW-0411">Iron-sulfur</keyword>
<organism evidence="6">
    <name type="scientific">bioreactor metagenome</name>
    <dbReference type="NCBI Taxonomy" id="1076179"/>
    <lineage>
        <taxon>unclassified sequences</taxon>
        <taxon>metagenomes</taxon>
        <taxon>ecological metagenomes</taxon>
    </lineage>
</organism>
<dbReference type="GO" id="GO:0016491">
    <property type="term" value="F:oxidoreductase activity"/>
    <property type="evidence" value="ECO:0007669"/>
    <property type="project" value="UniProtKB-KW"/>
</dbReference>